<dbReference type="Gene3D" id="3.30.1380.20">
    <property type="entry name" value="Trafficking protein particle complex subunit 3"/>
    <property type="match status" value="1"/>
</dbReference>
<evidence type="ECO:0000313" key="2">
    <source>
        <dbReference type="Proteomes" id="UP001516662"/>
    </source>
</evidence>
<protein>
    <submittedName>
        <fullName evidence="1">YslB family protein</fullName>
    </submittedName>
</protein>
<sequence length="148" mass="17107">MLDVNKSFFDEKQVPSFGYELLREVLIPDLLGKDTPQLLYWAGKNLARKYPLDSIEMIVDFFSKAGWGQLTLDKDKKEELEFHLTGDLVSNRLSSKEPSTFQLESGFLAQQIEHQKGQLSEAYEQQKNRALKVIFTVKTDKKDIIKHI</sequence>
<dbReference type="SUPFAM" id="SSF111126">
    <property type="entry name" value="Ligand-binding domain in the NO signalling and Golgi transport"/>
    <property type="match status" value="1"/>
</dbReference>
<gene>
    <name evidence="1" type="ORF">IMZ08_09035</name>
</gene>
<dbReference type="EMBL" id="JADCLJ010000019">
    <property type="protein sequence ID" value="MBE4908197.1"/>
    <property type="molecule type" value="Genomic_DNA"/>
</dbReference>
<keyword evidence="2" id="KW-1185">Reference proteome</keyword>
<dbReference type="Pfam" id="PF10702">
    <property type="entry name" value="DUF2507"/>
    <property type="match status" value="1"/>
</dbReference>
<name>A0ABR9QI70_9BACI</name>
<reference evidence="1 2" key="1">
    <citation type="submission" date="2020-10" db="EMBL/GenBank/DDBJ databases">
        <title>Bacillus sp. HD4P25, an endophyte from a halophyte.</title>
        <authorList>
            <person name="Sun J.-Q."/>
        </authorList>
    </citation>
    <scope>NUCLEOTIDE SEQUENCE [LARGE SCALE GENOMIC DNA]</scope>
    <source>
        <strain evidence="1 2">YIM 93174</strain>
    </source>
</reference>
<dbReference type="InterPro" id="IPR024096">
    <property type="entry name" value="NO_sig/Golgi_transp_ligand-bd"/>
</dbReference>
<proteinExistence type="predicted"/>
<comment type="caution">
    <text evidence="1">The sequence shown here is derived from an EMBL/GenBank/DDBJ whole genome shotgun (WGS) entry which is preliminary data.</text>
</comment>
<dbReference type="InterPro" id="IPR019642">
    <property type="entry name" value="DUF2507"/>
</dbReference>
<evidence type="ECO:0000313" key="1">
    <source>
        <dbReference type="EMBL" id="MBE4908197.1"/>
    </source>
</evidence>
<organism evidence="1 2">
    <name type="scientific">Litchfieldia luteola</name>
    <dbReference type="NCBI Taxonomy" id="682179"/>
    <lineage>
        <taxon>Bacteria</taxon>
        <taxon>Bacillati</taxon>
        <taxon>Bacillota</taxon>
        <taxon>Bacilli</taxon>
        <taxon>Bacillales</taxon>
        <taxon>Bacillaceae</taxon>
        <taxon>Litchfieldia</taxon>
    </lineage>
</organism>
<dbReference type="Proteomes" id="UP001516662">
    <property type="component" value="Unassembled WGS sequence"/>
</dbReference>
<accession>A0ABR9QI70</accession>